<dbReference type="SUPFAM" id="SSF81301">
    <property type="entry name" value="Nucleotidyltransferase"/>
    <property type="match status" value="1"/>
</dbReference>
<name>A0A2G6KBA7_9ACTN</name>
<dbReference type="GO" id="GO:0003677">
    <property type="term" value="F:DNA binding"/>
    <property type="evidence" value="ECO:0007669"/>
    <property type="project" value="InterPro"/>
</dbReference>
<dbReference type="Pfam" id="PF09339">
    <property type="entry name" value="HTH_IclR"/>
    <property type="match status" value="1"/>
</dbReference>
<dbReference type="CDD" id="cd05403">
    <property type="entry name" value="NT_KNTase_like"/>
    <property type="match status" value="1"/>
</dbReference>
<dbReference type="GO" id="GO:0006355">
    <property type="term" value="P:regulation of DNA-templated transcription"/>
    <property type="evidence" value="ECO:0007669"/>
    <property type="project" value="InterPro"/>
</dbReference>
<dbReference type="InterPro" id="IPR036390">
    <property type="entry name" value="WH_DNA-bd_sf"/>
</dbReference>
<protein>
    <recommendedName>
        <fullName evidence="1">HTH iclR-type domain-containing protein</fullName>
    </recommendedName>
</protein>
<dbReference type="InterPro" id="IPR043519">
    <property type="entry name" value="NT_sf"/>
</dbReference>
<dbReference type="InterPro" id="IPR036388">
    <property type="entry name" value="WH-like_DNA-bd_sf"/>
</dbReference>
<accession>A0A2G6KBA7</accession>
<comment type="caution">
    <text evidence="2">The sequence shown here is derived from an EMBL/GenBank/DDBJ whole genome shotgun (WGS) entry which is preliminary data.</text>
</comment>
<dbReference type="InterPro" id="IPR005471">
    <property type="entry name" value="Tscrpt_reg_IclR_N"/>
</dbReference>
<feature type="domain" description="HTH iclR-type" evidence="1">
    <location>
        <begin position="32"/>
        <end position="64"/>
    </location>
</feature>
<sequence length="190" mass="21302">MMQGVRTAPPPLAGIFRSEAQANLLSVVFLDPEPHTITELAKLANTNRATASRTVADLQRHGIVDIIDAPGTAKLVVPNTELAWAPELRRILAHTYGLLPQLQRMLADEPRVEQAWIFGSWARRWHGEPGHFPRDVDIVIVTTAGAFDLLLPWDILQDDLNIEVNPIFRHPDQFSLDDPLWADTPMVRIT</sequence>
<proteinExistence type="predicted"/>
<gene>
    <name evidence="2" type="ORF">CSA55_02660</name>
</gene>
<organism evidence="2 3">
    <name type="scientific">Ilumatobacter coccineus</name>
    <dbReference type="NCBI Taxonomy" id="467094"/>
    <lineage>
        <taxon>Bacteria</taxon>
        <taxon>Bacillati</taxon>
        <taxon>Actinomycetota</taxon>
        <taxon>Acidimicrobiia</taxon>
        <taxon>Acidimicrobiales</taxon>
        <taxon>Ilumatobacteraceae</taxon>
        <taxon>Ilumatobacter</taxon>
    </lineage>
</organism>
<dbReference type="Gene3D" id="1.10.10.10">
    <property type="entry name" value="Winged helix-like DNA-binding domain superfamily/Winged helix DNA-binding domain"/>
    <property type="match status" value="1"/>
</dbReference>
<evidence type="ECO:0000259" key="1">
    <source>
        <dbReference type="Pfam" id="PF09339"/>
    </source>
</evidence>
<reference evidence="2 3" key="1">
    <citation type="submission" date="2017-10" db="EMBL/GenBank/DDBJ databases">
        <title>Novel microbial diversity and functional potential in the marine mammal oral microbiome.</title>
        <authorList>
            <person name="Dudek N.K."/>
            <person name="Sun C.L."/>
            <person name="Burstein D."/>
            <person name="Kantor R.S."/>
            <person name="Aliaga Goltsman D.S."/>
            <person name="Bik E.M."/>
            <person name="Thomas B.C."/>
            <person name="Banfield J.F."/>
            <person name="Relman D.A."/>
        </authorList>
    </citation>
    <scope>NUCLEOTIDE SEQUENCE [LARGE SCALE GENOMIC DNA]</scope>
    <source>
        <strain evidence="2">DOLJORAL78_61_10</strain>
    </source>
</reference>
<dbReference type="AlphaFoldDB" id="A0A2G6KBA7"/>
<evidence type="ECO:0000313" key="3">
    <source>
        <dbReference type="Proteomes" id="UP000230914"/>
    </source>
</evidence>
<dbReference type="Proteomes" id="UP000230914">
    <property type="component" value="Unassembled WGS sequence"/>
</dbReference>
<evidence type="ECO:0000313" key="2">
    <source>
        <dbReference type="EMBL" id="PIE32915.1"/>
    </source>
</evidence>
<dbReference type="EMBL" id="PDSL01000040">
    <property type="protein sequence ID" value="PIE32915.1"/>
    <property type="molecule type" value="Genomic_DNA"/>
</dbReference>
<dbReference type="SUPFAM" id="SSF46785">
    <property type="entry name" value="Winged helix' DNA-binding domain"/>
    <property type="match status" value="1"/>
</dbReference>